<gene>
    <name evidence="1" type="ORF">BO71DRAFT_120208</name>
</gene>
<sequence>MLSLVTYCTGEFYFLSFRICVEYLGGSCASITMYLGVGAKLQDTFYWSFSLFFHFISRTCTDIQV</sequence>
<organism evidence="1 2">
    <name type="scientific">Aspergillus ellipticus CBS 707.79</name>
    <dbReference type="NCBI Taxonomy" id="1448320"/>
    <lineage>
        <taxon>Eukaryota</taxon>
        <taxon>Fungi</taxon>
        <taxon>Dikarya</taxon>
        <taxon>Ascomycota</taxon>
        <taxon>Pezizomycotina</taxon>
        <taxon>Eurotiomycetes</taxon>
        <taxon>Eurotiomycetidae</taxon>
        <taxon>Eurotiales</taxon>
        <taxon>Aspergillaceae</taxon>
        <taxon>Aspergillus</taxon>
        <taxon>Aspergillus subgen. Circumdati</taxon>
    </lineage>
</organism>
<evidence type="ECO:0000313" key="2">
    <source>
        <dbReference type="Proteomes" id="UP000247810"/>
    </source>
</evidence>
<accession>A0A319E1E0</accession>
<evidence type="ECO:0000313" key="1">
    <source>
        <dbReference type="EMBL" id="PYH97553.1"/>
    </source>
</evidence>
<keyword evidence="2" id="KW-1185">Reference proteome</keyword>
<dbReference type="VEuPathDB" id="FungiDB:BO71DRAFT_120208"/>
<dbReference type="AlphaFoldDB" id="A0A319E1E0"/>
<protein>
    <submittedName>
        <fullName evidence="1">Uncharacterized protein</fullName>
    </submittedName>
</protein>
<name>A0A319E1E0_9EURO</name>
<dbReference type="EMBL" id="KZ825822">
    <property type="protein sequence ID" value="PYH97553.1"/>
    <property type="molecule type" value="Genomic_DNA"/>
</dbReference>
<proteinExistence type="predicted"/>
<dbReference type="Proteomes" id="UP000247810">
    <property type="component" value="Unassembled WGS sequence"/>
</dbReference>
<reference evidence="1 2" key="1">
    <citation type="submission" date="2018-02" db="EMBL/GenBank/DDBJ databases">
        <title>The genomes of Aspergillus section Nigri reveals drivers in fungal speciation.</title>
        <authorList>
            <consortium name="DOE Joint Genome Institute"/>
            <person name="Vesth T.C."/>
            <person name="Nybo J."/>
            <person name="Theobald S."/>
            <person name="Brandl J."/>
            <person name="Frisvad J.C."/>
            <person name="Nielsen K.F."/>
            <person name="Lyhne E.K."/>
            <person name="Kogle M.E."/>
            <person name="Kuo A."/>
            <person name="Riley R."/>
            <person name="Clum A."/>
            <person name="Nolan M."/>
            <person name="Lipzen A."/>
            <person name="Salamov A."/>
            <person name="Henrissat B."/>
            <person name="Wiebenga A."/>
            <person name="De vries R.P."/>
            <person name="Grigoriev I.V."/>
            <person name="Mortensen U.H."/>
            <person name="Andersen M.R."/>
            <person name="Baker S.E."/>
        </authorList>
    </citation>
    <scope>NUCLEOTIDE SEQUENCE [LARGE SCALE GENOMIC DNA]</scope>
    <source>
        <strain evidence="1 2">CBS 707.79</strain>
    </source>
</reference>